<feature type="domain" description="Glycosyl transferase family 1" evidence="1">
    <location>
        <begin position="231"/>
        <end position="378"/>
    </location>
</feature>
<organism evidence="3 4">
    <name type="scientific">Paracoccus lichenicola</name>
    <dbReference type="NCBI Taxonomy" id="2665644"/>
    <lineage>
        <taxon>Bacteria</taxon>
        <taxon>Pseudomonadati</taxon>
        <taxon>Pseudomonadota</taxon>
        <taxon>Alphaproteobacteria</taxon>
        <taxon>Rhodobacterales</taxon>
        <taxon>Paracoccaceae</taxon>
        <taxon>Paracoccus</taxon>
    </lineage>
</organism>
<dbReference type="RefSeq" id="WP_154765199.1">
    <property type="nucleotide sequence ID" value="NZ_WMBT01000007.1"/>
</dbReference>
<gene>
    <name evidence="3" type="ORF">GIY56_12635</name>
</gene>
<feature type="domain" description="Glycosyltransferase subfamily 4-like N-terminal" evidence="2">
    <location>
        <begin position="18"/>
        <end position="217"/>
    </location>
</feature>
<dbReference type="Pfam" id="PF00534">
    <property type="entry name" value="Glycos_transf_1"/>
    <property type="match status" value="1"/>
</dbReference>
<dbReference type="EMBL" id="WMBT01000007">
    <property type="protein sequence ID" value="MTE01135.1"/>
    <property type="molecule type" value="Genomic_DNA"/>
</dbReference>
<evidence type="ECO:0000259" key="1">
    <source>
        <dbReference type="Pfam" id="PF00534"/>
    </source>
</evidence>
<dbReference type="Pfam" id="PF13439">
    <property type="entry name" value="Glyco_transf_4"/>
    <property type="match status" value="1"/>
</dbReference>
<evidence type="ECO:0000259" key="2">
    <source>
        <dbReference type="Pfam" id="PF13439"/>
    </source>
</evidence>
<dbReference type="InterPro" id="IPR028098">
    <property type="entry name" value="Glyco_trans_4-like_N"/>
</dbReference>
<dbReference type="AlphaFoldDB" id="A0A6L6HSS9"/>
<keyword evidence="4" id="KW-1185">Reference proteome</keyword>
<dbReference type="PANTHER" id="PTHR12526:SF635">
    <property type="entry name" value="GLYCOSYL TRANSFERASE GROUP 1"/>
    <property type="match status" value="1"/>
</dbReference>
<keyword evidence="3" id="KW-0808">Transferase</keyword>
<proteinExistence type="predicted"/>
<protein>
    <submittedName>
        <fullName evidence="3">Glycosyltransferase</fullName>
    </submittedName>
</protein>
<sequence>MTLQILQIAHDHPAYTSGGTEIFAHDLTSALDATERVSARFLAATTSLQRPDDAPGALGMEGGDHLLRTGRYDRFSMLRQDGTDWIASLGRLLGSFRPDVVHLHGLDRIGAEVLAVLRRLAPQARIVLTLHDYQILCPNDGLMLTVPEGARCDKAGQDRCRRCYPATPAAAHLLRKAHLTALLSLVDRFVAPSRFLAERFVEWGVEAKRMTVLPNQVPRMVQAERVPRARPDRFAFFGNIAPHKGVLPLLAATRLAGKKVTLDLHGGLGHAGDAFRHSFAKALAAAPNATHHGSYAREDLPALMSRADWVVMPSIWWENAPLVLLEARAAGLPVICSGIGGMAEMVEHGLTGVHVSPGDPRALAEAMRMAADDPTGHACMAAAQRSRQDDDAYRGFVEAHLDIYRNLLGRVSA</sequence>
<dbReference type="Gene3D" id="3.40.50.2000">
    <property type="entry name" value="Glycogen Phosphorylase B"/>
    <property type="match status" value="2"/>
</dbReference>
<reference evidence="3 4" key="1">
    <citation type="submission" date="2019-11" db="EMBL/GenBank/DDBJ databases">
        <authorList>
            <person name="Lang L."/>
        </authorList>
    </citation>
    <scope>NUCLEOTIDE SEQUENCE [LARGE SCALE GENOMIC DNA]</scope>
    <source>
        <strain evidence="3 4">YIM 132242</strain>
    </source>
</reference>
<comment type="caution">
    <text evidence="3">The sequence shown here is derived from an EMBL/GenBank/DDBJ whole genome shotgun (WGS) entry which is preliminary data.</text>
</comment>
<dbReference type="Proteomes" id="UP000481417">
    <property type="component" value="Unassembled WGS sequence"/>
</dbReference>
<accession>A0A6L6HSS9</accession>
<evidence type="ECO:0000313" key="3">
    <source>
        <dbReference type="EMBL" id="MTE01135.1"/>
    </source>
</evidence>
<dbReference type="SUPFAM" id="SSF53756">
    <property type="entry name" value="UDP-Glycosyltransferase/glycogen phosphorylase"/>
    <property type="match status" value="1"/>
</dbReference>
<evidence type="ECO:0000313" key="4">
    <source>
        <dbReference type="Proteomes" id="UP000481417"/>
    </source>
</evidence>
<dbReference type="GO" id="GO:0016757">
    <property type="term" value="F:glycosyltransferase activity"/>
    <property type="evidence" value="ECO:0007669"/>
    <property type="project" value="InterPro"/>
</dbReference>
<dbReference type="CDD" id="cd03823">
    <property type="entry name" value="GT4_ExpE7-like"/>
    <property type="match status" value="1"/>
</dbReference>
<dbReference type="InterPro" id="IPR001296">
    <property type="entry name" value="Glyco_trans_1"/>
</dbReference>
<name>A0A6L6HSS9_9RHOB</name>
<dbReference type="PANTHER" id="PTHR12526">
    <property type="entry name" value="GLYCOSYLTRANSFERASE"/>
    <property type="match status" value="1"/>
</dbReference>